<dbReference type="AlphaFoldDB" id="A0A4R2T146"/>
<keyword evidence="4 6" id="KW-1133">Transmembrane helix</keyword>
<sequence length="206" mass="22252">METILQGFLVTSGLIVAIGAQNAFVLKQGLLKQNTFLIALTCFLCDFVLMSIGVLGMGSLISSNPTASLVLAIVGAVFLFVYGLRSFISAYRGKSVLAMDNSQSKQTALKAVLLTLAVTLLNPHVYIDTVMILGSIAGTLSQSDKILFLIGGLLTSALWFLSLAYGARLLIPLFRRPFVWQVLDFIIGIVMWLIAASLVKYTITLN</sequence>
<keyword evidence="8" id="KW-1185">Reference proteome</keyword>
<comment type="subcellular location">
    <subcellularLocation>
        <location evidence="1">Cell membrane</location>
        <topology evidence="1">Multi-pass membrane protein</topology>
    </subcellularLocation>
</comment>
<feature type="transmembrane region" description="Helical" evidence="6">
    <location>
        <begin position="146"/>
        <end position="166"/>
    </location>
</feature>
<keyword evidence="3 6" id="KW-0812">Transmembrane</keyword>
<dbReference type="Pfam" id="PF01810">
    <property type="entry name" value="LysE"/>
    <property type="match status" value="1"/>
</dbReference>
<organism evidence="7 8">
    <name type="scientific">Cricetibacter osteomyelitidis</name>
    <dbReference type="NCBI Taxonomy" id="1521931"/>
    <lineage>
        <taxon>Bacteria</taxon>
        <taxon>Pseudomonadati</taxon>
        <taxon>Pseudomonadota</taxon>
        <taxon>Gammaproteobacteria</taxon>
        <taxon>Pasteurellales</taxon>
        <taxon>Pasteurellaceae</taxon>
        <taxon>Cricetibacter</taxon>
    </lineage>
</organism>
<evidence type="ECO:0000256" key="1">
    <source>
        <dbReference type="ARBA" id="ARBA00004651"/>
    </source>
</evidence>
<feature type="transmembrane region" description="Helical" evidence="6">
    <location>
        <begin position="67"/>
        <end position="88"/>
    </location>
</feature>
<evidence type="ECO:0000256" key="5">
    <source>
        <dbReference type="ARBA" id="ARBA00023136"/>
    </source>
</evidence>
<feature type="transmembrane region" description="Helical" evidence="6">
    <location>
        <begin position="108"/>
        <end position="126"/>
    </location>
</feature>
<evidence type="ECO:0000256" key="4">
    <source>
        <dbReference type="ARBA" id="ARBA00022989"/>
    </source>
</evidence>
<dbReference type="Proteomes" id="UP000295763">
    <property type="component" value="Unassembled WGS sequence"/>
</dbReference>
<dbReference type="PANTHER" id="PTHR30086">
    <property type="entry name" value="ARGININE EXPORTER PROTEIN ARGO"/>
    <property type="match status" value="1"/>
</dbReference>
<dbReference type="RefSeq" id="WP_131977098.1">
    <property type="nucleotide sequence ID" value="NZ_SLYB01000014.1"/>
</dbReference>
<gene>
    <name evidence="7" type="ORF">EDC44_11449</name>
</gene>
<dbReference type="GO" id="GO:0015171">
    <property type="term" value="F:amino acid transmembrane transporter activity"/>
    <property type="evidence" value="ECO:0007669"/>
    <property type="project" value="TreeGrafter"/>
</dbReference>
<dbReference type="InterPro" id="IPR001123">
    <property type="entry name" value="LeuE-type"/>
</dbReference>
<comment type="caution">
    <text evidence="7">The sequence shown here is derived from an EMBL/GenBank/DDBJ whole genome shotgun (WGS) entry which is preliminary data.</text>
</comment>
<feature type="transmembrane region" description="Helical" evidence="6">
    <location>
        <begin position="37"/>
        <end position="61"/>
    </location>
</feature>
<evidence type="ECO:0000256" key="2">
    <source>
        <dbReference type="ARBA" id="ARBA00022475"/>
    </source>
</evidence>
<evidence type="ECO:0000256" key="3">
    <source>
        <dbReference type="ARBA" id="ARBA00022692"/>
    </source>
</evidence>
<accession>A0A4R2T146</accession>
<name>A0A4R2T146_9PAST</name>
<reference evidence="7 8" key="1">
    <citation type="submission" date="2019-03" db="EMBL/GenBank/DDBJ databases">
        <title>Genomic Encyclopedia of Type Strains, Phase IV (KMG-IV): sequencing the most valuable type-strain genomes for metagenomic binning, comparative biology and taxonomic classification.</title>
        <authorList>
            <person name="Goeker M."/>
        </authorList>
    </citation>
    <scope>NUCLEOTIDE SEQUENCE [LARGE SCALE GENOMIC DNA]</scope>
    <source>
        <strain evidence="7 8">DSM 28404</strain>
    </source>
</reference>
<feature type="transmembrane region" description="Helical" evidence="6">
    <location>
        <begin position="6"/>
        <end position="25"/>
    </location>
</feature>
<dbReference type="GO" id="GO:0005886">
    <property type="term" value="C:plasma membrane"/>
    <property type="evidence" value="ECO:0007669"/>
    <property type="project" value="UniProtKB-SubCell"/>
</dbReference>
<evidence type="ECO:0000313" key="8">
    <source>
        <dbReference type="Proteomes" id="UP000295763"/>
    </source>
</evidence>
<evidence type="ECO:0000256" key="6">
    <source>
        <dbReference type="SAM" id="Phobius"/>
    </source>
</evidence>
<proteinExistence type="predicted"/>
<dbReference type="OrthoDB" id="5638726at2"/>
<protein>
    <submittedName>
        <fullName evidence="7">L-lysine exporter family protein LysE/ArgO</fullName>
    </submittedName>
</protein>
<feature type="transmembrane region" description="Helical" evidence="6">
    <location>
        <begin position="178"/>
        <end position="199"/>
    </location>
</feature>
<evidence type="ECO:0000313" key="7">
    <source>
        <dbReference type="EMBL" id="TCP94806.1"/>
    </source>
</evidence>
<keyword evidence="5 6" id="KW-0472">Membrane</keyword>
<dbReference type="EMBL" id="SLYB01000014">
    <property type="protein sequence ID" value="TCP94806.1"/>
    <property type="molecule type" value="Genomic_DNA"/>
</dbReference>
<keyword evidence="2" id="KW-1003">Cell membrane</keyword>
<dbReference type="PANTHER" id="PTHR30086:SF20">
    <property type="entry name" value="ARGININE EXPORTER PROTEIN ARGO-RELATED"/>
    <property type="match status" value="1"/>
</dbReference>